<evidence type="ECO:0000313" key="3">
    <source>
        <dbReference type="EMBL" id="EMR13530.1"/>
    </source>
</evidence>
<dbReference type="PATRIC" id="fig|1286106.3.peg.881"/>
<dbReference type="SUPFAM" id="SSF103025">
    <property type="entry name" value="Folate-binding domain"/>
    <property type="match status" value="1"/>
</dbReference>
<dbReference type="PANTHER" id="PTHR22602:SF0">
    <property type="entry name" value="TRANSFERASE CAF17, MITOCHONDRIAL-RELATED"/>
    <property type="match status" value="1"/>
</dbReference>
<dbReference type="InterPro" id="IPR045179">
    <property type="entry name" value="YgfZ/GcvT"/>
</dbReference>
<organism evidence="3 4">
    <name type="scientific">Methylophaga lonarensis MPL</name>
    <dbReference type="NCBI Taxonomy" id="1286106"/>
    <lineage>
        <taxon>Bacteria</taxon>
        <taxon>Pseudomonadati</taxon>
        <taxon>Pseudomonadota</taxon>
        <taxon>Gammaproteobacteria</taxon>
        <taxon>Thiotrichales</taxon>
        <taxon>Piscirickettsiaceae</taxon>
        <taxon>Methylophaga</taxon>
    </lineage>
</organism>
<evidence type="ECO:0000313" key="4">
    <source>
        <dbReference type="Proteomes" id="UP000012019"/>
    </source>
</evidence>
<dbReference type="OrthoDB" id="9796287at2"/>
<dbReference type="EMBL" id="APHR01000020">
    <property type="protein sequence ID" value="EMR13530.1"/>
    <property type="molecule type" value="Genomic_DNA"/>
</dbReference>
<protein>
    <submittedName>
        <fullName evidence="3">Folate-dependent protein for Fe/S cluster synthesis/repair in oxidative stress</fullName>
    </submittedName>
</protein>
<keyword evidence="4" id="KW-1185">Reference proteome</keyword>
<comment type="caution">
    <text evidence="3">The sequence shown here is derived from an EMBL/GenBank/DDBJ whole genome shotgun (WGS) entry which is preliminary data.</text>
</comment>
<dbReference type="Gene3D" id="3.30.1360.120">
    <property type="entry name" value="Probable tRNA modification gtpase trme, domain 1"/>
    <property type="match status" value="1"/>
</dbReference>
<dbReference type="PANTHER" id="PTHR22602">
    <property type="entry name" value="TRANSFERASE CAF17, MITOCHONDRIAL-RELATED"/>
    <property type="match status" value="1"/>
</dbReference>
<dbReference type="Gene3D" id="2.40.30.160">
    <property type="match status" value="1"/>
</dbReference>
<evidence type="ECO:0000256" key="1">
    <source>
        <dbReference type="ARBA" id="ARBA00022946"/>
    </source>
</evidence>
<dbReference type="InterPro" id="IPR006222">
    <property type="entry name" value="GCVT_N"/>
</dbReference>
<accession>M7PI04</accession>
<feature type="domain" description="GCVT N-terminal" evidence="2">
    <location>
        <begin position="31"/>
        <end position="119"/>
    </location>
</feature>
<name>M7PI04_9GAMM</name>
<proteinExistence type="predicted"/>
<dbReference type="GO" id="GO:0016226">
    <property type="term" value="P:iron-sulfur cluster assembly"/>
    <property type="evidence" value="ECO:0007669"/>
    <property type="project" value="TreeGrafter"/>
</dbReference>
<sequence length="302" mass="33319">MNNSQWHPLNSAHPEATLTTPYYCELGAGLVKVSGADAAQFLQNLLTNDVMQLTNGQCQLNGFCNPKGRLLASFLLIRQQDEYLLLLPEDQASFITQRLSMFKLRSKVTVEDCSQQYQTTYLRADSTGTGIPLPWQNNSSLMLSETAQHAAQLKELEADNWLNAGTEQFSVDLLQQGVPVVYAATREQFTPQQINFEVMGGVSFKKGCYPGQEVVARLHYLGKPSRRMFLCRLNNTSANLNAGDEVVDANQEVLGHIVNHAKQADGDVLLVSFKLSAIGQSVFTADGEVISDIWSLIADDEA</sequence>
<evidence type="ECO:0000259" key="2">
    <source>
        <dbReference type="Pfam" id="PF01571"/>
    </source>
</evidence>
<dbReference type="NCBIfam" id="TIGR03317">
    <property type="entry name" value="ygfZ_signature"/>
    <property type="match status" value="1"/>
</dbReference>
<dbReference type="InterPro" id="IPR027266">
    <property type="entry name" value="TrmE/GcvT-like"/>
</dbReference>
<dbReference type="InterPro" id="IPR017703">
    <property type="entry name" value="YgfZ/GCV_T_CS"/>
</dbReference>
<dbReference type="STRING" id="1286106.MPL1_04392"/>
<dbReference type="eggNOG" id="COG0354">
    <property type="taxonomic scope" value="Bacteria"/>
</dbReference>
<dbReference type="Proteomes" id="UP000012019">
    <property type="component" value="Unassembled WGS sequence"/>
</dbReference>
<reference evidence="3 4" key="1">
    <citation type="journal article" date="2013" name="Genome Announc.">
        <title>Draft Genome Sequence of Methylophaga lonarensis MPLT, a Haloalkaliphilic (Non-Methane-Utilizing) Methylotroph.</title>
        <authorList>
            <person name="Shetty S.A."/>
            <person name="Marathe N.P."/>
            <person name="Munot H."/>
            <person name="Antony C.P."/>
            <person name="Dhotre D.P."/>
            <person name="Murrell J.C."/>
            <person name="Shouche Y.S."/>
        </authorList>
    </citation>
    <scope>NUCLEOTIDE SEQUENCE [LARGE SCALE GENOMIC DNA]</scope>
    <source>
        <strain evidence="3 4">MPL</strain>
    </source>
</reference>
<dbReference type="AlphaFoldDB" id="M7PI04"/>
<keyword evidence="1" id="KW-0809">Transit peptide</keyword>
<dbReference type="Pfam" id="PF01571">
    <property type="entry name" value="GCV_T"/>
    <property type="match status" value="1"/>
</dbReference>
<dbReference type="RefSeq" id="WP_009725898.1">
    <property type="nucleotide sequence ID" value="NZ_APHR01000020.1"/>
</dbReference>
<gene>
    <name evidence="3" type="ORF">MPL1_04392</name>
</gene>